<sequence>MDNIELLIFDCDGVLVDTENVANNVLHRHLSLHNWPLAPTATEQFFRGRSLTESLRRAVNEFQLTLPADFLQVMQRDTFEQFRQVNLSFPNCKVLVQQLSACAFPMCVASSGSHEKIALTLSQTGLLGYFPIRFSAQDVTRAKPAPDLFLKASSYFCTPPERCLVIEDSSAGLAAADAAGMPSIGLNTQLSAAQQRDFPNTLFLQDHAALLRWMNGH</sequence>
<dbReference type="InterPro" id="IPR006439">
    <property type="entry name" value="HAD-SF_hydro_IA"/>
</dbReference>
<dbReference type="SFLD" id="SFLDS00003">
    <property type="entry name" value="Haloacid_Dehalogenase"/>
    <property type="match status" value="1"/>
</dbReference>
<gene>
    <name evidence="1" type="ORF">DFR27_1417</name>
</gene>
<reference evidence="1 2" key="1">
    <citation type="submission" date="2018-10" db="EMBL/GenBank/DDBJ databases">
        <title>Genomic Encyclopedia of Type Strains, Phase IV (KMG-IV): sequencing the most valuable type-strain genomes for metagenomic binning, comparative biology and taxonomic classification.</title>
        <authorList>
            <person name="Goeker M."/>
        </authorList>
    </citation>
    <scope>NUCLEOTIDE SEQUENCE [LARGE SCALE GENOMIC DNA]</scope>
    <source>
        <strain evidence="1 2">DSM 25080</strain>
    </source>
</reference>
<dbReference type="SUPFAM" id="SSF56784">
    <property type="entry name" value="HAD-like"/>
    <property type="match status" value="1"/>
</dbReference>
<dbReference type="InterPro" id="IPR023198">
    <property type="entry name" value="PGP-like_dom2"/>
</dbReference>
<dbReference type="RefSeq" id="WP_121876745.1">
    <property type="nucleotide sequence ID" value="NZ_REFJ01000003.1"/>
</dbReference>
<protein>
    <submittedName>
        <fullName evidence="1">HAD superfamily hydrolase (TIGR01509 family)</fullName>
    </submittedName>
</protein>
<dbReference type="AlphaFoldDB" id="A0A3M0A4F7"/>
<keyword evidence="2" id="KW-1185">Reference proteome</keyword>
<evidence type="ECO:0000313" key="2">
    <source>
        <dbReference type="Proteomes" id="UP000267187"/>
    </source>
</evidence>
<dbReference type="PRINTS" id="PR00413">
    <property type="entry name" value="HADHALOGNASE"/>
</dbReference>
<name>A0A3M0A4F7_9GAMM</name>
<dbReference type="Gene3D" id="3.40.50.1000">
    <property type="entry name" value="HAD superfamily/HAD-like"/>
    <property type="match status" value="1"/>
</dbReference>
<accession>A0A3M0A4F7</accession>
<dbReference type="PANTHER" id="PTHR18901:SF38">
    <property type="entry name" value="PSEUDOURIDINE-5'-PHOSPHATASE"/>
    <property type="match status" value="1"/>
</dbReference>
<dbReference type="NCBIfam" id="TIGR01509">
    <property type="entry name" value="HAD-SF-IA-v3"/>
    <property type="match status" value="1"/>
</dbReference>
<dbReference type="Proteomes" id="UP000267187">
    <property type="component" value="Unassembled WGS sequence"/>
</dbReference>
<organism evidence="1 2">
    <name type="scientific">Umboniibacter marinipuniceus</name>
    <dbReference type="NCBI Taxonomy" id="569599"/>
    <lineage>
        <taxon>Bacteria</taxon>
        <taxon>Pseudomonadati</taxon>
        <taxon>Pseudomonadota</taxon>
        <taxon>Gammaproteobacteria</taxon>
        <taxon>Cellvibrionales</taxon>
        <taxon>Cellvibrionaceae</taxon>
        <taxon>Umboniibacter</taxon>
    </lineage>
</organism>
<dbReference type="PANTHER" id="PTHR18901">
    <property type="entry name" value="2-DEOXYGLUCOSE-6-PHOSPHATE PHOSPHATASE 2"/>
    <property type="match status" value="1"/>
</dbReference>
<evidence type="ECO:0000313" key="1">
    <source>
        <dbReference type="EMBL" id="RMA80061.1"/>
    </source>
</evidence>
<proteinExistence type="predicted"/>
<dbReference type="InterPro" id="IPR023214">
    <property type="entry name" value="HAD_sf"/>
</dbReference>
<dbReference type="Pfam" id="PF13419">
    <property type="entry name" value="HAD_2"/>
    <property type="match status" value="1"/>
</dbReference>
<dbReference type="OrthoDB" id="9800058at2"/>
<dbReference type="InterPro" id="IPR041492">
    <property type="entry name" value="HAD_2"/>
</dbReference>
<comment type="caution">
    <text evidence="1">The sequence shown here is derived from an EMBL/GenBank/DDBJ whole genome shotgun (WGS) entry which is preliminary data.</text>
</comment>
<dbReference type="SFLD" id="SFLDG01129">
    <property type="entry name" value="C1.5:_HAD__Beta-PGM__Phosphata"/>
    <property type="match status" value="1"/>
</dbReference>
<keyword evidence="1" id="KW-0378">Hydrolase</keyword>
<dbReference type="InterPro" id="IPR036412">
    <property type="entry name" value="HAD-like_sf"/>
</dbReference>
<dbReference type="EMBL" id="REFJ01000003">
    <property type="protein sequence ID" value="RMA80061.1"/>
    <property type="molecule type" value="Genomic_DNA"/>
</dbReference>
<dbReference type="GO" id="GO:0016787">
    <property type="term" value="F:hydrolase activity"/>
    <property type="evidence" value="ECO:0007669"/>
    <property type="project" value="UniProtKB-KW"/>
</dbReference>
<dbReference type="Gene3D" id="1.10.150.240">
    <property type="entry name" value="Putative phosphatase, domain 2"/>
    <property type="match status" value="1"/>
</dbReference>